<comment type="caution">
    <text evidence="3">The sequence shown here is derived from an EMBL/GenBank/DDBJ whole genome shotgun (WGS) entry which is preliminary data.</text>
</comment>
<dbReference type="GO" id="GO:0003677">
    <property type="term" value="F:DNA binding"/>
    <property type="evidence" value="ECO:0007669"/>
    <property type="project" value="UniProtKB-KW"/>
</dbReference>
<evidence type="ECO:0000259" key="2">
    <source>
        <dbReference type="PROSITE" id="PS50943"/>
    </source>
</evidence>
<dbReference type="PROSITE" id="PS50943">
    <property type="entry name" value="HTH_CROC1"/>
    <property type="match status" value="1"/>
</dbReference>
<dbReference type="AlphaFoldDB" id="L8JH51"/>
<dbReference type="InterPro" id="IPR001387">
    <property type="entry name" value="Cro/C1-type_HTH"/>
</dbReference>
<dbReference type="InterPro" id="IPR010982">
    <property type="entry name" value="Lambda_DNA-bd_dom_sf"/>
</dbReference>
<dbReference type="PANTHER" id="PTHR46558">
    <property type="entry name" value="TRACRIPTIONAL REGULATORY PROTEIN-RELATED-RELATED"/>
    <property type="match status" value="1"/>
</dbReference>
<name>L8JH51_9BACT</name>
<reference evidence="3 4" key="1">
    <citation type="submission" date="2012-12" db="EMBL/GenBank/DDBJ databases">
        <title>Genome assembly of Fulvivirga imtechensis AK7.</title>
        <authorList>
            <person name="Nupur N."/>
            <person name="Khatri I."/>
            <person name="Kumar R."/>
            <person name="Subramanian S."/>
            <person name="Pinnaka A."/>
        </authorList>
    </citation>
    <scope>NUCLEOTIDE SEQUENCE [LARGE SCALE GENOMIC DNA]</scope>
    <source>
        <strain evidence="3 4">AK7</strain>
    </source>
</reference>
<dbReference type="SUPFAM" id="SSF47413">
    <property type="entry name" value="lambda repressor-like DNA-binding domains"/>
    <property type="match status" value="1"/>
</dbReference>
<dbReference type="Gene3D" id="1.10.260.40">
    <property type="entry name" value="lambda repressor-like DNA-binding domains"/>
    <property type="match status" value="1"/>
</dbReference>
<dbReference type="EMBL" id="AMZN01000134">
    <property type="protein sequence ID" value="ELR68191.1"/>
    <property type="molecule type" value="Genomic_DNA"/>
</dbReference>
<keyword evidence="4" id="KW-1185">Reference proteome</keyword>
<evidence type="ECO:0000313" key="4">
    <source>
        <dbReference type="Proteomes" id="UP000011135"/>
    </source>
</evidence>
<accession>L8JH51</accession>
<dbReference type="Pfam" id="PF01381">
    <property type="entry name" value="HTH_3"/>
    <property type="match status" value="1"/>
</dbReference>
<dbReference type="eggNOG" id="COG1396">
    <property type="taxonomic scope" value="Bacteria"/>
</dbReference>
<keyword evidence="1" id="KW-0238">DNA-binding</keyword>
<organism evidence="3 4">
    <name type="scientific">Fulvivirga imtechensis AK7</name>
    <dbReference type="NCBI Taxonomy" id="1237149"/>
    <lineage>
        <taxon>Bacteria</taxon>
        <taxon>Pseudomonadati</taxon>
        <taxon>Bacteroidota</taxon>
        <taxon>Cytophagia</taxon>
        <taxon>Cytophagales</taxon>
        <taxon>Fulvivirgaceae</taxon>
        <taxon>Fulvivirga</taxon>
    </lineage>
</organism>
<dbReference type="PANTHER" id="PTHR46558:SF11">
    <property type="entry name" value="HTH-TYPE TRANSCRIPTIONAL REGULATOR XRE"/>
    <property type="match status" value="1"/>
</dbReference>
<dbReference type="Proteomes" id="UP000011135">
    <property type="component" value="Unassembled WGS sequence"/>
</dbReference>
<dbReference type="NCBIfam" id="NF041951">
    <property type="entry name" value="phage_RstR"/>
    <property type="match status" value="1"/>
</dbReference>
<gene>
    <name evidence="3" type="ORF">C900_00683</name>
</gene>
<dbReference type="RefSeq" id="WP_009583582.1">
    <property type="nucleotide sequence ID" value="NZ_AMZN01000134.1"/>
</dbReference>
<evidence type="ECO:0000313" key="3">
    <source>
        <dbReference type="EMBL" id="ELR68191.1"/>
    </source>
</evidence>
<feature type="domain" description="HTH cro/C1-type" evidence="2">
    <location>
        <begin position="7"/>
        <end position="61"/>
    </location>
</feature>
<dbReference type="CDD" id="cd00093">
    <property type="entry name" value="HTH_XRE"/>
    <property type="match status" value="1"/>
</dbReference>
<dbReference type="OrthoDB" id="959032at2"/>
<evidence type="ECO:0000256" key="1">
    <source>
        <dbReference type="ARBA" id="ARBA00023125"/>
    </source>
</evidence>
<dbReference type="InterPro" id="IPR049639">
    <property type="entry name" value="RstR"/>
</dbReference>
<proteinExistence type="predicted"/>
<protein>
    <recommendedName>
        <fullName evidence="2">HTH cro/C1-type domain-containing protein</fullName>
    </recommendedName>
</protein>
<sequence length="112" mass="12704">MEFGERLSNIRKEKKMSQQELAKRVGIHANVLGRYERGEARPFVEMGVKLAQALGVSADYLLGNTDMEIDADTLKKIEEIAKLPEENRKQLFQVIDYFILGYKAKETLGIAS</sequence>
<dbReference type="STRING" id="1237149.C900_00683"/>
<dbReference type="SMART" id="SM00530">
    <property type="entry name" value="HTH_XRE"/>
    <property type="match status" value="1"/>
</dbReference>